<dbReference type="PRINTS" id="PR00255">
    <property type="entry name" value="NATPEPTIDER"/>
</dbReference>
<keyword evidence="10" id="KW-0325">Glycoprotein</keyword>
<feature type="domain" description="Guanylate cyclase" evidence="18">
    <location>
        <begin position="938"/>
        <end position="1068"/>
    </location>
</feature>
<dbReference type="GO" id="GO:0004383">
    <property type="term" value="F:guanylate cyclase activity"/>
    <property type="evidence" value="ECO:0000318"/>
    <property type="project" value="GO_Central"/>
</dbReference>
<evidence type="ECO:0000259" key="18">
    <source>
        <dbReference type="PROSITE" id="PS50125"/>
    </source>
</evidence>
<keyword evidence="7" id="KW-0342">GTP-binding</keyword>
<dbReference type="PANTHER" id="PTHR11920:SF500">
    <property type="entry name" value="GUANYLATE CYCLASE 2G"/>
    <property type="match status" value="1"/>
</dbReference>
<dbReference type="CDD" id="cd06372">
    <property type="entry name" value="PBP1_GC_G-like"/>
    <property type="match status" value="1"/>
</dbReference>
<dbReference type="EC" id="4.6.1.2" evidence="2 14"/>
<keyword evidence="5" id="KW-0547">Nucleotide-binding</keyword>
<dbReference type="FunFam" id="1.10.510.10:FF:001507">
    <property type="entry name" value="Guanylate cyclase"/>
    <property type="match status" value="1"/>
</dbReference>
<keyword evidence="12 14" id="KW-0141">cGMP biosynthesis</keyword>
<keyword evidence="9" id="KW-0675">Receptor</keyword>
<dbReference type="PROSITE" id="PS00452">
    <property type="entry name" value="GUANYLATE_CYCLASE_1"/>
    <property type="match status" value="1"/>
</dbReference>
<dbReference type="InterPro" id="IPR001245">
    <property type="entry name" value="Ser-Thr/Tyr_kinase_cat_dom"/>
</dbReference>
<reference evidence="20" key="1">
    <citation type="submission" date="2025-08" db="UniProtKB">
        <authorList>
            <consortium name="RefSeq"/>
        </authorList>
    </citation>
    <scope>IDENTIFICATION</scope>
    <source>
        <strain evidence="20">Nigerian</strain>
        <tissue evidence="20">Liver and blood</tissue>
    </source>
</reference>
<dbReference type="Pfam" id="PF00211">
    <property type="entry name" value="Guanylate_cyc"/>
    <property type="match status" value="1"/>
</dbReference>
<feature type="region of interest" description="Disordered" evidence="15">
    <location>
        <begin position="603"/>
        <end position="631"/>
    </location>
</feature>
<dbReference type="KEGG" id="xtr:101732806"/>
<dbReference type="AGR" id="Xenbase:XB-GENE-29086439"/>
<dbReference type="Gene3D" id="3.40.50.2300">
    <property type="match status" value="2"/>
</dbReference>
<keyword evidence="11 13" id="KW-0456">Lyase</keyword>
<evidence type="ECO:0000256" key="11">
    <source>
        <dbReference type="ARBA" id="ARBA00023239"/>
    </source>
</evidence>
<dbReference type="GeneID" id="101732806"/>
<evidence type="ECO:0000313" key="19">
    <source>
        <dbReference type="Proteomes" id="UP000008143"/>
    </source>
</evidence>
<dbReference type="RefSeq" id="XP_031761585.1">
    <property type="nucleotide sequence ID" value="XM_031905725.1"/>
</dbReference>
<organism evidence="19 20">
    <name type="scientific">Xenopus tropicalis</name>
    <name type="common">Western clawed frog</name>
    <name type="synonym">Silurana tropicalis</name>
    <dbReference type="NCBI Taxonomy" id="8364"/>
    <lineage>
        <taxon>Eukaryota</taxon>
        <taxon>Metazoa</taxon>
        <taxon>Chordata</taxon>
        <taxon>Craniata</taxon>
        <taxon>Vertebrata</taxon>
        <taxon>Euteleostomi</taxon>
        <taxon>Amphibia</taxon>
        <taxon>Batrachia</taxon>
        <taxon>Anura</taxon>
        <taxon>Pipoidea</taxon>
        <taxon>Pipidae</taxon>
        <taxon>Xenopodinae</taxon>
        <taxon>Xenopus</taxon>
        <taxon>Silurana</taxon>
    </lineage>
</organism>
<name>A0A8J1JX27_XENTR</name>
<dbReference type="SUPFAM" id="SSF56112">
    <property type="entry name" value="Protein kinase-like (PK-like)"/>
    <property type="match status" value="1"/>
</dbReference>
<dbReference type="SUPFAM" id="SSF53822">
    <property type="entry name" value="Periplasmic binding protein-like I"/>
    <property type="match status" value="1"/>
</dbReference>
<dbReference type="Pfam" id="PF07714">
    <property type="entry name" value="PK_Tyr_Ser-Thr"/>
    <property type="match status" value="1"/>
</dbReference>
<dbReference type="GO" id="GO:0004672">
    <property type="term" value="F:protein kinase activity"/>
    <property type="evidence" value="ECO:0007669"/>
    <property type="project" value="InterPro"/>
</dbReference>
<dbReference type="Gene3D" id="3.30.70.1230">
    <property type="entry name" value="Nucleotide cyclase"/>
    <property type="match status" value="1"/>
</dbReference>
<comment type="similarity">
    <text evidence="13">Belongs to the adenylyl cyclase class-4/guanylyl cyclase family.</text>
</comment>
<evidence type="ECO:0000259" key="17">
    <source>
        <dbReference type="PROSITE" id="PS50011"/>
    </source>
</evidence>
<evidence type="ECO:0000256" key="7">
    <source>
        <dbReference type="ARBA" id="ARBA00023134"/>
    </source>
</evidence>
<dbReference type="PANTHER" id="PTHR11920">
    <property type="entry name" value="GUANYLYL CYCLASE"/>
    <property type="match status" value="1"/>
</dbReference>
<dbReference type="PROSITE" id="PS50125">
    <property type="entry name" value="GUANYLATE_CYCLASE_2"/>
    <property type="match status" value="1"/>
</dbReference>
<evidence type="ECO:0000313" key="21">
    <source>
        <dbReference type="Xenbase" id="XB-GENE-29086439"/>
    </source>
</evidence>
<dbReference type="GO" id="GO:0007168">
    <property type="term" value="P:receptor guanylyl cyclase signaling pathway"/>
    <property type="evidence" value="ECO:0000318"/>
    <property type="project" value="GO_Central"/>
</dbReference>
<feature type="compositionally biased region" description="Polar residues" evidence="15">
    <location>
        <begin position="603"/>
        <end position="617"/>
    </location>
</feature>
<dbReference type="Gene3D" id="1.10.510.10">
    <property type="entry name" value="Transferase(Phosphotransferase) domain 1"/>
    <property type="match status" value="1"/>
</dbReference>
<evidence type="ECO:0000256" key="6">
    <source>
        <dbReference type="ARBA" id="ARBA00022989"/>
    </source>
</evidence>
<dbReference type="AlphaFoldDB" id="A0A8J1JX27"/>
<dbReference type="CDD" id="cd07302">
    <property type="entry name" value="CHD"/>
    <property type="match status" value="1"/>
</dbReference>
<dbReference type="InterPro" id="IPR029787">
    <property type="entry name" value="Nucleotide_cyclase"/>
</dbReference>
<dbReference type="InterPro" id="IPR050401">
    <property type="entry name" value="Cyclic_nucleotide_synthase"/>
</dbReference>
<dbReference type="Xenbase" id="XB-GENE-29086439">
    <property type="gene designation" value="LOC101732806"/>
</dbReference>
<dbReference type="InterPro" id="IPR001054">
    <property type="entry name" value="A/G_cyclase"/>
</dbReference>
<dbReference type="GO" id="GO:0006182">
    <property type="term" value="P:cGMP biosynthetic process"/>
    <property type="evidence" value="ECO:0000318"/>
    <property type="project" value="GO_Central"/>
</dbReference>
<dbReference type="InterPro" id="IPR001170">
    <property type="entry name" value="ANPR/GUC"/>
</dbReference>
<evidence type="ECO:0000256" key="8">
    <source>
        <dbReference type="ARBA" id="ARBA00023136"/>
    </source>
</evidence>
<dbReference type="PROSITE" id="PS50011">
    <property type="entry name" value="PROTEIN_KINASE_DOM"/>
    <property type="match status" value="1"/>
</dbReference>
<dbReference type="InterPro" id="IPR000719">
    <property type="entry name" value="Prot_kinase_dom"/>
</dbReference>
<dbReference type="InterPro" id="IPR001828">
    <property type="entry name" value="ANF_lig-bd_rcpt"/>
</dbReference>
<dbReference type="OrthoDB" id="1890790at2759"/>
<dbReference type="OMA" id="LYQGNHV"/>
<dbReference type="GO" id="GO:0005886">
    <property type="term" value="C:plasma membrane"/>
    <property type="evidence" value="ECO:0000318"/>
    <property type="project" value="GO_Central"/>
</dbReference>
<keyword evidence="19" id="KW-1185">Reference proteome</keyword>
<feature type="domain" description="Protein kinase" evidence="17">
    <location>
        <begin position="575"/>
        <end position="874"/>
    </location>
</feature>
<keyword evidence="4" id="KW-0732">Signal</keyword>
<evidence type="ECO:0000256" key="10">
    <source>
        <dbReference type="ARBA" id="ARBA00023180"/>
    </source>
</evidence>
<dbReference type="SUPFAM" id="SSF55073">
    <property type="entry name" value="Nucleotide cyclase"/>
    <property type="match status" value="1"/>
</dbReference>
<protein>
    <recommendedName>
        <fullName evidence="2 14">Guanylate cyclase</fullName>
        <ecNumber evidence="2 14">4.6.1.2</ecNumber>
    </recommendedName>
</protein>
<evidence type="ECO:0000256" key="9">
    <source>
        <dbReference type="ARBA" id="ARBA00023170"/>
    </source>
</evidence>
<evidence type="ECO:0000256" key="2">
    <source>
        <dbReference type="ARBA" id="ARBA00012202"/>
    </source>
</evidence>
<sequence length="1139" mass="127390">MARREINVPYLIRSQPSPPSLVSALLLSALILHAPGSQGQIETIGSLNFSLGLGDGGPSTKIVVGFQAPWNFSYPFSAQRLGSAIQLAMEKINQEWDLSFLDNNTLEFVYADCGCSSKRSLSNFITQYQKHHISALIGPVCPEAAEVTGLLVSSWNIPMFGFVSQTPKLDDRLMYDTYIKMVSPLKRIGEALVKTLQYFKWNSVAMFGGAVAGSTWNKVDELWQSLDGYLSANFTVTARIKYDPGSPESLQKSLRDVALVSRVIILVTSSVDARSVLIEAEKQGLTDGTYVFIMVQQFEVSGFLDNFWKDSLKSETEIILKAYEAVLMLALNSTYSYAAFMKEVYHKLTEAPFYSEITSEAQVSPYSAYLYDSVLLYALGLKELFKRGKNPSDGRALVESIKGYNRTDLYGITGSLGIDENGERFIDYAVYDLQHSDNTSRFVPVLRFDSHLKTMSPPQRYLSLTGPEAVSPRTGRNVGSKMSSAKRLYTPVMALIATLVLTAVGGFLFVLFLIIQKWRLKRHFDSDNWWHINYADITILKDQKNTSRTSPVSTPTSKRLGSFGSSAVISSNQSYGLTDKQGKEVFYAIIGLYQVKCVQSTKKTKGENSPQDSQGNSVAIRHLSDQTAGSRVRRPSVVREFRVMREMKNENLVTFFGVCTEPPNVCIVTQYCKKGSLKDVLMNHDIELDWMFKVSFAYDIVNGMGFLHNSPLNSHGNLKPTNCLVDSRMQVKLSGFGLWEFKHGTTIRDITGKDVNYTELYWTAPELLRLEKFPFQGSQKGDVYSFAILMREVLHSSDNGPFQDLSLEPQEIINKIKTPDSRVPLRPSLSAEKCNERIVAILKLCWDENPERRPSFTSIKRSLRDASPEGHVSILDNMVSKLEKYANHLEEVVEERTVQLMAEKKKTDKLLSTMLPSFIAEQLMSGKSVEPESFSSVTIFFSDIVGFTTLCSASTPLQVVDLLNDLYSLFDEIIKAYDVYKVETIGDAYMVASGLPIKNGLQHVEEISTMSLHFLSAMLSFRIRHMPEIKLKLRIGLNTGPVVAGVVGVTMPRYCLFGDTVNTASRMESNSLPLRIHVSETTMVALESVGGYDLKERGSIEIKGKGRLRTYWLQGKKGFPMPLPEFPDTEEPISSISDL</sequence>
<evidence type="ECO:0000256" key="5">
    <source>
        <dbReference type="ARBA" id="ARBA00022741"/>
    </source>
</evidence>
<feature type="transmembrane region" description="Helical" evidence="16">
    <location>
        <begin position="492"/>
        <end position="515"/>
    </location>
</feature>
<dbReference type="Proteomes" id="UP000008143">
    <property type="component" value="Chromosome 7"/>
</dbReference>
<evidence type="ECO:0000256" key="13">
    <source>
        <dbReference type="RuleBase" id="RU000405"/>
    </source>
</evidence>
<dbReference type="Pfam" id="PF01094">
    <property type="entry name" value="ANF_receptor"/>
    <property type="match status" value="1"/>
</dbReference>
<dbReference type="InterPro" id="IPR011009">
    <property type="entry name" value="Kinase-like_dom_sf"/>
</dbReference>
<keyword evidence="6 16" id="KW-1133">Transmembrane helix</keyword>
<evidence type="ECO:0000256" key="14">
    <source>
        <dbReference type="RuleBase" id="RU003431"/>
    </source>
</evidence>
<dbReference type="Gene3D" id="6.10.250.780">
    <property type="match status" value="1"/>
</dbReference>
<proteinExistence type="inferred from homology"/>
<dbReference type="GO" id="GO:0005525">
    <property type="term" value="F:GTP binding"/>
    <property type="evidence" value="ECO:0007669"/>
    <property type="project" value="UniProtKB-KW"/>
</dbReference>
<comment type="subcellular location">
    <subcellularLocation>
        <location evidence="1">Membrane</location>
        <topology evidence="1">Single-pass type I membrane protein</topology>
    </subcellularLocation>
</comment>
<evidence type="ECO:0000313" key="20">
    <source>
        <dbReference type="RefSeq" id="XP_031761585.1"/>
    </source>
</evidence>
<dbReference type="GO" id="GO:0005524">
    <property type="term" value="F:ATP binding"/>
    <property type="evidence" value="ECO:0007669"/>
    <property type="project" value="InterPro"/>
</dbReference>
<evidence type="ECO:0000256" key="12">
    <source>
        <dbReference type="ARBA" id="ARBA00023293"/>
    </source>
</evidence>
<evidence type="ECO:0000256" key="4">
    <source>
        <dbReference type="ARBA" id="ARBA00022729"/>
    </source>
</evidence>
<keyword evidence="3 16" id="KW-0812">Transmembrane</keyword>
<dbReference type="GO" id="GO:0035556">
    <property type="term" value="P:intracellular signal transduction"/>
    <property type="evidence" value="ECO:0007669"/>
    <property type="project" value="InterPro"/>
</dbReference>
<accession>A0A8J1JX27</accession>
<evidence type="ECO:0000256" key="3">
    <source>
        <dbReference type="ARBA" id="ARBA00022692"/>
    </source>
</evidence>
<gene>
    <name evidence="20 21" type="primary">LOC101732806</name>
</gene>
<dbReference type="GO" id="GO:0001653">
    <property type="term" value="F:peptide receptor activity"/>
    <property type="evidence" value="ECO:0000318"/>
    <property type="project" value="GO_Central"/>
</dbReference>
<evidence type="ECO:0000256" key="15">
    <source>
        <dbReference type="SAM" id="MobiDB-lite"/>
    </source>
</evidence>
<dbReference type="FunFam" id="3.30.70.1230:FF:000004">
    <property type="entry name" value="Guanylate cyclase"/>
    <property type="match status" value="1"/>
</dbReference>
<evidence type="ECO:0000256" key="1">
    <source>
        <dbReference type="ARBA" id="ARBA00004479"/>
    </source>
</evidence>
<keyword evidence="8 16" id="KW-0472">Membrane</keyword>
<evidence type="ECO:0000256" key="16">
    <source>
        <dbReference type="SAM" id="Phobius"/>
    </source>
</evidence>
<dbReference type="SMART" id="SM00044">
    <property type="entry name" value="CYCc"/>
    <property type="match status" value="1"/>
</dbReference>
<dbReference type="InterPro" id="IPR018297">
    <property type="entry name" value="A/G_cyclase_CS"/>
</dbReference>
<dbReference type="InterPro" id="IPR028082">
    <property type="entry name" value="Peripla_BP_I"/>
</dbReference>
<comment type="catalytic activity">
    <reaction evidence="14">
        <text>GTP = 3',5'-cyclic GMP + diphosphate</text>
        <dbReference type="Rhea" id="RHEA:13665"/>
        <dbReference type="ChEBI" id="CHEBI:33019"/>
        <dbReference type="ChEBI" id="CHEBI:37565"/>
        <dbReference type="ChEBI" id="CHEBI:57746"/>
        <dbReference type="EC" id="4.6.1.2"/>
    </reaction>
</comment>